<feature type="non-terminal residue" evidence="1">
    <location>
        <position position="65"/>
    </location>
</feature>
<protein>
    <submittedName>
        <fullName evidence="1">Uncharacterized protein</fullName>
    </submittedName>
</protein>
<dbReference type="Gramene" id="ONK64788">
    <property type="protein sequence ID" value="ONK64788"/>
    <property type="gene ID" value="A4U43_C07F29930"/>
</dbReference>
<proteinExistence type="predicted"/>
<dbReference type="Proteomes" id="UP000243459">
    <property type="component" value="Chromosome 7"/>
</dbReference>
<dbReference type="AlphaFoldDB" id="A0A5P1EFW1"/>
<name>A0A5P1EFW1_ASPOF</name>
<sequence>MQPTYYASMERTCSMIFSMYPRDSGYGIIDCMEVEGCWLRDFKHVNELVIEGVAHQVTEAGLRSI</sequence>
<keyword evidence="2" id="KW-1185">Reference proteome</keyword>
<organism evidence="1 2">
    <name type="scientific">Asparagus officinalis</name>
    <name type="common">Garden asparagus</name>
    <dbReference type="NCBI Taxonomy" id="4686"/>
    <lineage>
        <taxon>Eukaryota</taxon>
        <taxon>Viridiplantae</taxon>
        <taxon>Streptophyta</taxon>
        <taxon>Embryophyta</taxon>
        <taxon>Tracheophyta</taxon>
        <taxon>Spermatophyta</taxon>
        <taxon>Magnoliopsida</taxon>
        <taxon>Liliopsida</taxon>
        <taxon>Asparagales</taxon>
        <taxon>Asparagaceae</taxon>
        <taxon>Asparagoideae</taxon>
        <taxon>Asparagus</taxon>
    </lineage>
</organism>
<accession>A0A5P1EFW1</accession>
<gene>
    <name evidence="1" type="ORF">A4U43_C07F29930</name>
</gene>
<evidence type="ECO:0000313" key="1">
    <source>
        <dbReference type="EMBL" id="ONK64788.1"/>
    </source>
</evidence>
<evidence type="ECO:0000313" key="2">
    <source>
        <dbReference type="Proteomes" id="UP000243459"/>
    </source>
</evidence>
<reference evidence="2" key="1">
    <citation type="journal article" date="2017" name="Nat. Commun.">
        <title>The asparagus genome sheds light on the origin and evolution of a young Y chromosome.</title>
        <authorList>
            <person name="Harkess A."/>
            <person name="Zhou J."/>
            <person name="Xu C."/>
            <person name="Bowers J.E."/>
            <person name="Van der Hulst R."/>
            <person name="Ayyampalayam S."/>
            <person name="Mercati F."/>
            <person name="Riccardi P."/>
            <person name="McKain M.R."/>
            <person name="Kakrana A."/>
            <person name="Tang H."/>
            <person name="Ray J."/>
            <person name="Groenendijk J."/>
            <person name="Arikit S."/>
            <person name="Mathioni S.M."/>
            <person name="Nakano M."/>
            <person name="Shan H."/>
            <person name="Telgmann-Rauber A."/>
            <person name="Kanno A."/>
            <person name="Yue Z."/>
            <person name="Chen H."/>
            <person name="Li W."/>
            <person name="Chen Y."/>
            <person name="Xu X."/>
            <person name="Zhang Y."/>
            <person name="Luo S."/>
            <person name="Chen H."/>
            <person name="Gao J."/>
            <person name="Mao Z."/>
            <person name="Pires J.C."/>
            <person name="Luo M."/>
            <person name="Kudrna D."/>
            <person name="Wing R.A."/>
            <person name="Meyers B.C."/>
            <person name="Yi K."/>
            <person name="Kong H."/>
            <person name="Lavrijsen P."/>
            <person name="Sunseri F."/>
            <person name="Falavigna A."/>
            <person name="Ye Y."/>
            <person name="Leebens-Mack J.H."/>
            <person name="Chen G."/>
        </authorList>
    </citation>
    <scope>NUCLEOTIDE SEQUENCE [LARGE SCALE GENOMIC DNA]</scope>
    <source>
        <strain evidence="2">cv. DH0086</strain>
    </source>
</reference>
<dbReference type="EMBL" id="CM007387">
    <property type="protein sequence ID" value="ONK64788.1"/>
    <property type="molecule type" value="Genomic_DNA"/>
</dbReference>